<dbReference type="PANTHER" id="PTHR43462">
    <property type="entry name" value="ALANYL-TRNA EDITING PROTEIN"/>
    <property type="match status" value="1"/>
</dbReference>
<proteinExistence type="predicted"/>
<dbReference type="InterPro" id="IPR009000">
    <property type="entry name" value="Transl_B-barrel_sf"/>
</dbReference>
<reference evidence="7" key="1">
    <citation type="submission" date="2024-05" db="EMBL/GenBank/DDBJ databases">
        <title>Alkalihalobacillus sp. strain MEB203 novel alkaliphilic bacterium from Lonar Lake, India.</title>
        <authorList>
            <person name="Joshi A."/>
            <person name="Thite S."/>
            <person name="Mengade P."/>
        </authorList>
    </citation>
    <scope>NUCLEOTIDE SEQUENCE</scope>
    <source>
        <strain evidence="7">MEB 203</strain>
    </source>
</reference>
<evidence type="ECO:0000313" key="7">
    <source>
        <dbReference type="EMBL" id="MDE5416252.1"/>
    </source>
</evidence>
<keyword evidence="4" id="KW-0862">Zinc</keyword>
<evidence type="ECO:0000256" key="1">
    <source>
        <dbReference type="ARBA" id="ARBA00001947"/>
    </source>
</evidence>
<keyword evidence="8" id="KW-1185">Reference proteome</keyword>
<name>A0ABT5VLT1_9BACI</name>
<dbReference type="SUPFAM" id="SSF50447">
    <property type="entry name" value="Translation proteins"/>
    <property type="match status" value="1"/>
</dbReference>
<evidence type="ECO:0000256" key="5">
    <source>
        <dbReference type="SAM" id="Coils"/>
    </source>
</evidence>
<keyword evidence="5" id="KW-0175">Coiled coil</keyword>
<dbReference type="InterPro" id="IPR012947">
    <property type="entry name" value="tRNA_SAD"/>
</dbReference>
<dbReference type="InterPro" id="IPR018163">
    <property type="entry name" value="Thr/Ala-tRNA-synth_IIc_edit"/>
</dbReference>
<evidence type="ECO:0000256" key="3">
    <source>
        <dbReference type="ARBA" id="ARBA00022723"/>
    </source>
</evidence>
<sequence>MVERLYYSDAYIQSFTTQLIKQEKDEKGNVYAVLTETAFYPTGGGQPHDVGTLNDVPVINVEEIDGEVRHYIEKPLDGVDEVFGIINWQRRFDHMQQHLGQHILSACFEELFHIPTVSFHLGTEFVTIDLDIDQLTEEQIIEVECLANQVILENRSVETKWVTESELRQYPLRKVPTVQSDIRLVIIPELDYNGCGGTHPKTTGDVRAIQILNWERQKKKIRVQFVCGERVLTQFRAKHKIVSQLTQLLSAPEQDMVSAVNRLLDHEKDLQKSLEESRERLLNYEVTELLDNTNLQNGVPILSRVFQGRTIQELQKLVRLLTSKRNDINVFLVAENEDKLQFVFGRGAASEVSMNSIIRQTLPLVNGKGGGNDALAQGGGEAVITGQQLLNQVVELL</sequence>
<dbReference type="Proteomes" id="UP001148125">
    <property type="component" value="Unassembled WGS sequence"/>
</dbReference>
<dbReference type="Pfam" id="PF07973">
    <property type="entry name" value="tRNA_SAD"/>
    <property type="match status" value="1"/>
</dbReference>
<dbReference type="RefSeq" id="WP_275120843.1">
    <property type="nucleotide sequence ID" value="NZ_JAOTPO010000030.1"/>
</dbReference>
<keyword evidence="3" id="KW-0479">Metal-binding</keyword>
<evidence type="ECO:0000313" key="8">
    <source>
        <dbReference type="Proteomes" id="UP001148125"/>
    </source>
</evidence>
<organism evidence="7 8">
    <name type="scientific">Alkalihalobacterium chitinilyticum</name>
    <dbReference type="NCBI Taxonomy" id="2980103"/>
    <lineage>
        <taxon>Bacteria</taxon>
        <taxon>Bacillati</taxon>
        <taxon>Bacillota</taxon>
        <taxon>Bacilli</taxon>
        <taxon>Bacillales</taxon>
        <taxon>Bacillaceae</taxon>
        <taxon>Alkalihalobacterium</taxon>
    </lineage>
</organism>
<feature type="coiled-coil region" evidence="5">
    <location>
        <begin position="260"/>
        <end position="287"/>
    </location>
</feature>
<comment type="cofactor">
    <cofactor evidence="1">
        <name>Zn(2+)</name>
        <dbReference type="ChEBI" id="CHEBI:29105"/>
    </cofactor>
</comment>
<dbReference type="SUPFAM" id="SSF55186">
    <property type="entry name" value="ThrRS/AlaRS common domain"/>
    <property type="match status" value="1"/>
</dbReference>
<evidence type="ECO:0000259" key="6">
    <source>
        <dbReference type="PROSITE" id="PS50860"/>
    </source>
</evidence>
<comment type="caution">
    <text evidence="7">The sequence shown here is derived from an EMBL/GenBank/DDBJ whole genome shotgun (WGS) entry which is preliminary data.</text>
</comment>
<protein>
    <submittedName>
        <fullName evidence="7">DHHA1 domain-containing protein</fullName>
    </submittedName>
</protein>
<comment type="subcellular location">
    <subcellularLocation>
        <location evidence="2">Cytoplasm</location>
    </subcellularLocation>
</comment>
<evidence type="ECO:0000256" key="2">
    <source>
        <dbReference type="ARBA" id="ARBA00004496"/>
    </source>
</evidence>
<dbReference type="Gene3D" id="2.40.30.130">
    <property type="match status" value="1"/>
</dbReference>
<gene>
    <name evidence="7" type="ORF">N7Z68_23405</name>
</gene>
<dbReference type="Gene3D" id="3.30.980.10">
    <property type="entry name" value="Threonyl-trna Synthetase, Chain A, domain 2"/>
    <property type="match status" value="1"/>
</dbReference>
<dbReference type="EMBL" id="JAOTPO010000030">
    <property type="protein sequence ID" value="MDE5416252.1"/>
    <property type="molecule type" value="Genomic_DNA"/>
</dbReference>
<dbReference type="InterPro" id="IPR051335">
    <property type="entry name" value="Alanyl-tRNA_Editing_Enzymes"/>
</dbReference>
<evidence type="ECO:0000256" key="4">
    <source>
        <dbReference type="ARBA" id="ARBA00022833"/>
    </source>
</evidence>
<dbReference type="PROSITE" id="PS50860">
    <property type="entry name" value="AA_TRNA_LIGASE_II_ALA"/>
    <property type="match status" value="1"/>
</dbReference>
<dbReference type="InterPro" id="IPR018165">
    <property type="entry name" value="Ala-tRNA-synth_IIc_core"/>
</dbReference>
<dbReference type="PANTHER" id="PTHR43462:SF1">
    <property type="entry name" value="ALANYL-TRNA EDITING PROTEIN AARSD1"/>
    <property type="match status" value="1"/>
</dbReference>
<dbReference type="SMART" id="SM00863">
    <property type="entry name" value="tRNA_SAD"/>
    <property type="match status" value="1"/>
</dbReference>
<dbReference type="Gene3D" id="3.10.310.40">
    <property type="match status" value="1"/>
</dbReference>
<accession>A0ABT5VLT1</accession>
<feature type="domain" description="Alanyl-transfer RNA synthetases family profile" evidence="6">
    <location>
        <begin position="1"/>
        <end position="237"/>
    </location>
</feature>